<accession>A0ABW1QGR3</accession>
<organism evidence="2 3">
    <name type="scientific">Corynebacterium nasicanis</name>
    <dbReference type="NCBI Taxonomy" id="1448267"/>
    <lineage>
        <taxon>Bacteria</taxon>
        <taxon>Bacillati</taxon>
        <taxon>Actinomycetota</taxon>
        <taxon>Actinomycetes</taxon>
        <taxon>Mycobacteriales</taxon>
        <taxon>Corynebacteriaceae</taxon>
        <taxon>Corynebacterium</taxon>
    </lineage>
</organism>
<dbReference type="Proteomes" id="UP001596244">
    <property type="component" value="Unassembled WGS sequence"/>
</dbReference>
<evidence type="ECO:0000313" key="3">
    <source>
        <dbReference type="Proteomes" id="UP001596244"/>
    </source>
</evidence>
<comment type="caution">
    <text evidence="2">The sequence shown here is derived from an EMBL/GenBank/DDBJ whole genome shotgun (WGS) entry which is preliminary data.</text>
</comment>
<dbReference type="EMBL" id="JBHSQE010000009">
    <property type="protein sequence ID" value="MFC6147465.1"/>
    <property type="molecule type" value="Genomic_DNA"/>
</dbReference>
<proteinExistence type="predicted"/>
<gene>
    <name evidence="2" type="ORF">ACFPUZ_11700</name>
</gene>
<evidence type="ECO:0000313" key="2">
    <source>
        <dbReference type="EMBL" id="MFC6147465.1"/>
    </source>
</evidence>
<dbReference type="RefSeq" id="WP_377002072.1">
    <property type="nucleotide sequence ID" value="NZ_JBHSQE010000009.1"/>
</dbReference>
<sequence length="54" mass="5796">MGAAVETAYGEAEDRHGIRDSIEGRMQRIGGTARTRSTLGEGTEVTVSYRLPVS</sequence>
<reference evidence="3" key="1">
    <citation type="journal article" date="2019" name="Int. J. Syst. Evol. Microbiol.">
        <title>The Global Catalogue of Microorganisms (GCM) 10K type strain sequencing project: providing services to taxonomists for standard genome sequencing and annotation.</title>
        <authorList>
            <consortium name="The Broad Institute Genomics Platform"/>
            <consortium name="The Broad Institute Genome Sequencing Center for Infectious Disease"/>
            <person name="Wu L."/>
            <person name="Ma J."/>
        </authorList>
    </citation>
    <scope>NUCLEOTIDE SEQUENCE [LARGE SCALE GENOMIC DNA]</scope>
    <source>
        <strain evidence="3">CCUG 51943</strain>
    </source>
</reference>
<name>A0ABW1QGR3_9CORY</name>
<feature type="region of interest" description="Disordered" evidence="1">
    <location>
        <begin position="1"/>
        <end position="21"/>
    </location>
</feature>
<protein>
    <submittedName>
        <fullName evidence="2">Uncharacterized protein</fullName>
    </submittedName>
</protein>
<evidence type="ECO:0000256" key="1">
    <source>
        <dbReference type="SAM" id="MobiDB-lite"/>
    </source>
</evidence>
<keyword evidence="3" id="KW-1185">Reference proteome</keyword>
<feature type="compositionally biased region" description="Basic and acidic residues" evidence="1">
    <location>
        <begin position="12"/>
        <end position="21"/>
    </location>
</feature>